<evidence type="ECO:0000256" key="7">
    <source>
        <dbReference type="ARBA" id="ARBA00022499"/>
    </source>
</evidence>
<evidence type="ECO:0000256" key="12">
    <source>
        <dbReference type="ARBA" id="ARBA00022946"/>
    </source>
</evidence>
<evidence type="ECO:0000256" key="3">
    <source>
        <dbReference type="ARBA" id="ARBA00004123"/>
    </source>
</evidence>
<keyword evidence="25" id="KW-1185">Reference proteome</keyword>
<keyword evidence="14" id="KW-0786">Thiamine pyrophosphate</keyword>
<dbReference type="InterPro" id="IPR011603">
    <property type="entry name" value="2oxoglutarate_DH_E1"/>
</dbReference>
<evidence type="ECO:0000256" key="20">
    <source>
        <dbReference type="ARBA" id="ARBA00041946"/>
    </source>
</evidence>
<evidence type="ECO:0000256" key="6">
    <source>
        <dbReference type="ARBA" id="ARBA00012280"/>
    </source>
</evidence>
<evidence type="ECO:0000256" key="10">
    <source>
        <dbReference type="ARBA" id="ARBA00022842"/>
    </source>
</evidence>
<evidence type="ECO:0000256" key="8">
    <source>
        <dbReference type="ARBA" id="ARBA00022723"/>
    </source>
</evidence>
<reference evidence="24" key="1">
    <citation type="submission" date="2025-08" db="UniProtKB">
        <authorList>
            <consortium name="Ensembl"/>
        </authorList>
    </citation>
    <scope>IDENTIFICATION</scope>
</reference>
<dbReference type="NCBIfam" id="NF008907">
    <property type="entry name" value="PRK12270.1"/>
    <property type="match status" value="1"/>
</dbReference>
<keyword evidence="12" id="KW-0809">Transit peptide</keyword>
<name>A0A668TQH9_OREAU</name>
<dbReference type="Pfam" id="PF00676">
    <property type="entry name" value="E1_dh"/>
    <property type="match status" value="1"/>
</dbReference>
<dbReference type="GO" id="GO:0046872">
    <property type="term" value="F:metal ion binding"/>
    <property type="evidence" value="ECO:0007669"/>
    <property type="project" value="UniProtKB-KW"/>
</dbReference>
<evidence type="ECO:0000256" key="16">
    <source>
        <dbReference type="ARBA" id="ARBA00023152"/>
    </source>
</evidence>
<keyword evidence="15" id="KW-0496">Mitochondrion</keyword>
<keyword evidence="9" id="KW-0106">Calcium</keyword>
<dbReference type="GO" id="GO:0006096">
    <property type="term" value="P:glycolytic process"/>
    <property type="evidence" value="ECO:0007669"/>
    <property type="project" value="UniProtKB-KW"/>
</dbReference>
<evidence type="ECO:0000256" key="21">
    <source>
        <dbReference type="ARBA" id="ARBA00042799"/>
    </source>
</evidence>
<reference evidence="24" key="2">
    <citation type="submission" date="2025-09" db="UniProtKB">
        <authorList>
            <consortium name="Ensembl"/>
        </authorList>
    </citation>
    <scope>IDENTIFICATION</scope>
</reference>
<dbReference type="Pfam" id="PF16870">
    <property type="entry name" value="OxoGdeHyase_C"/>
    <property type="match status" value="1"/>
</dbReference>
<comment type="cofactor">
    <cofactor evidence="1">
        <name>Mg(2+)</name>
        <dbReference type="ChEBI" id="CHEBI:18420"/>
    </cofactor>
</comment>
<dbReference type="GO" id="GO:0030976">
    <property type="term" value="F:thiamine pyrophosphate binding"/>
    <property type="evidence" value="ECO:0007669"/>
    <property type="project" value="InterPro"/>
</dbReference>
<evidence type="ECO:0000256" key="15">
    <source>
        <dbReference type="ARBA" id="ARBA00023128"/>
    </source>
</evidence>
<keyword evidence="8" id="KW-0479">Metal-binding</keyword>
<dbReference type="NCBIfam" id="NF006914">
    <property type="entry name" value="PRK09404.1"/>
    <property type="match status" value="1"/>
</dbReference>
<evidence type="ECO:0000256" key="1">
    <source>
        <dbReference type="ARBA" id="ARBA00001946"/>
    </source>
</evidence>
<keyword evidence="11" id="KW-0832">Ubl conjugation</keyword>
<dbReference type="Gene3D" id="3.40.50.12470">
    <property type="match status" value="1"/>
</dbReference>
<protein>
    <recommendedName>
        <fullName evidence="19">2-oxoglutarate dehydrogenase complex component E1</fullName>
        <ecNumber evidence="6">1.2.4.2</ecNumber>
    </recommendedName>
    <alternativeName>
        <fullName evidence="20">2-oxoglutarate dehydrogenase, mitochondrial</fullName>
    </alternativeName>
    <alternativeName>
        <fullName evidence="18">Alpha-ketoglutarate dehydrogenase</fullName>
    </alternativeName>
    <alternativeName>
        <fullName evidence="21">Thiamine diphosphate (ThDP)-dependent 2-oxoglutarate dehydrogenase</fullName>
    </alternativeName>
</protein>
<dbReference type="InterPro" id="IPR042179">
    <property type="entry name" value="KGD_C_sf"/>
</dbReference>
<evidence type="ECO:0000313" key="25">
    <source>
        <dbReference type="Proteomes" id="UP000472276"/>
    </source>
</evidence>
<evidence type="ECO:0000256" key="18">
    <source>
        <dbReference type="ARBA" id="ARBA00030680"/>
    </source>
</evidence>
<dbReference type="NCBIfam" id="TIGR00239">
    <property type="entry name" value="2oxo_dh_E1"/>
    <property type="match status" value="1"/>
</dbReference>
<dbReference type="PANTHER" id="PTHR23152">
    <property type="entry name" value="2-OXOGLUTARATE DEHYDROGENASE"/>
    <property type="match status" value="1"/>
</dbReference>
<evidence type="ECO:0000256" key="4">
    <source>
        <dbReference type="ARBA" id="ARBA00004173"/>
    </source>
</evidence>
<evidence type="ECO:0000259" key="23">
    <source>
        <dbReference type="SMART" id="SM00861"/>
    </source>
</evidence>
<dbReference type="PIRSF" id="PIRSF000157">
    <property type="entry name" value="Oxoglu_dh_E1"/>
    <property type="match status" value="1"/>
</dbReference>
<evidence type="ECO:0000256" key="17">
    <source>
        <dbReference type="ARBA" id="ARBA00023242"/>
    </source>
</evidence>
<evidence type="ECO:0000256" key="5">
    <source>
        <dbReference type="ARBA" id="ARBA00006936"/>
    </source>
</evidence>
<dbReference type="GO" id="GO:0005739">
    <property type="term" value="C:mitochondrion"/>
    <property type="evidence" value="ECO:0007669"/>
    <property type="project" value="UniProtKB-SubCell"/>
</dbReference>
<dbReference type="SMART" id="SM00861">
    <property type="entry name" value="Transket_pyr"/>
    <property type="match status" value="1"/>
</dbReference>
<dbReference type="Pfam" id="PF02779">
    <property type="entry name" value="Transket_pyr"/>
    <property type="match status" value="1"/>
</dbReference>
<evidence type="ECO:0000256" key="13">
    <source>
        <dbReference type="ARBA" id="ARBA00023002"/>
    </source>
</evidence>
<keyword evidence="10" id="KW-0460">Magnesium</keyword>
<comment type="subcellular location">
    <subcellularLocation>
        <location evidence="4">Mitochondrion</location>
    </subcellularLocation>
    <subcellularLocation>
        <location evidence="3">Nucleus</location>
    </subcellularLocation>
</comment>
<dbReference type="GO" id="GO:0005634">
    <property type="term" value="C:nucleus"/>
    <property type="evidence" value="ECO:0007669"/>
    <property type="project" value="UniProtKB-SubCell"/>
</dbReference>
<feature type="domain" description="Transketolase-like pyrimidine-binding" evidence="23">
    <location>
        <begin position="484"/>
        <end position="693"/>
    </location>
</feature>
<dbReference type="GO" id="GO:0045252">
    <property type="term" value="C:oxoglutarate dehydrogenase complex"/>
    <property type="evidence" value="ECO:0007669"/>
    <property type="project" value="TreeGrafter"/>
</dbReference>
<evidence type="ECO:0000256" key="11">
    <source>
        <dbReference type="ARBA" id="ARBA00022843"/>
    </source>
</evidence>
<dbReference type="InterPro" id="IPR005475">
    <property type="entry name" value="Transketolase-like_Pyr-bd"/>
</dbReference>
<keyword evidence="17" id="KW-0539">Nucleus</keyword>
<proteinExistence type="inferred from homology"/>
<dbReference type="FunFam" id="3.40.50.12470:FF:000007">
    <property type="entry name" value="2-oxoglutarate dehydrogenase e1 mitochondrial"/>
    <property type="match status" value="1"/>
</dbReference>
<dbReference type="EC" id="1.2.4.2" evidence="6"/>
<dbReference type="Ensembl" id="ENSOABT00000029692.2">
    <property type="protein sequence ID" value="ENSOABP00000028883.2"/>
    <property type="gene ID" value="ENSOABG00000013244.2"/>
</dbReference>
<organism evidence="24 25">
    <name type="scientific">Oreochromis aureus</name>
    <name type="common">Israeli tilapia</name>
    <name type="synonym">Chromis aureus</name>
    <dbReference type="NCBI Taxonomy" id="47969"/>
    <lineage>
        <taxon>Eukaryota</taxon>
        <taxon>Metazoa</taxon>
        <taxon>Chordata</taxon>
        <taxon>Craniata</taxon>
        <taxon>Vertebrata</taxon>
        <taxon>Euteleostomi</taxon>
        <taxon>Actinopterygii</taxon>
        <taxon>Neopterygii</taxon>
        <taxon>Teleostei</taxon>
        <taxon>Neoteleostei</taxon>
        <taxon>Acanthomorphata</taxon>
        <taxon>Ovalentaria</taxon>
        <taxon>Cichlomorphae</taxon>
        <taxon>Cichliformes</taxon>
        <taxon>Cichlidae</taxon>
        <taxon>African cichlids</taxon>
        <taxon>Pseudocrenilabrinae</taxon>
        <taxon>Oreochromini</taxon>
        <taxon>Oreochromis</taxon>
    </lineage>
</organism>
<dbReference type="Gene3D" id="3.40.50.970">
    <property type="match status" value="1"/>
</dbReference>
<dbReference type="InterPro" id="IPR031717">
    <property type="entry name" value="ODO-1/KGD_C"/>
</dbReference>
<dbReference type="Pfam" id="PF16078">
    <property type="entry name" value="2-oxogl_dehyd_N"/>
    <property type="match status" value="1"/>
</dbReference>
<dbReference type="CDD" id="cd02016">
    <property type="entry name" value="TPP_E1_OGDC_like"/>
    <property type="match status" value="1"/>
</dbReference>
<keyword evidence="16" id="KW-0324">Glycolysis</keyword>
<dbReference type="FunFam" id="3.40.50.970:FF:000002">
    <property type="entry name" value="2-oxoglutarate dehydrogenase, E1 component"/>
    <property type="match status" value="1"/>
</dbReference>
<dbReference type="Proteomes" id="UP000472276">
    <property type="component" value="Unassembled WGS sequence"/>
</dbReference>
<evidence type="ECO:0000256" key="22">
    <source>
        <dbReference type="ARBA" id="ARBA00051042"/>
    </source>
</evidence>
<evidence type="ECO:0000256" key="2">
    <source>
        <dbReference type="ARBA" id="ARBA00001964"/>
    </source>
</evidence>
<comment type="catalytic activity">
    <reaction evidence="22">
        <text>N(6)-[(R)-lipoyl]-L-lysyl-[protein] + 2-oxoglutarate + H(+) = N(6)-[(R)-S(8)-succinyldihydrolipoyl]-L-lysyl-[protein] + CO2</text>
        <dbReference type="Rhea" id="RHEA:12188"/>
        <dbReference type="Rhea" id="RHEA-COMP:10474"/>
        <dbReference type="Rhea" id="RHEA-COMP:20092"/>
        <dbReference type="ChEBI" id="CHEBI:15378"/>
        <dbReference type="ChEBI" id="CHEBI:16526"/>
        <dbReference type="ChEBI" id="CHEBI:16810"/>
        <dbReference type="ChEBI" id="CHEBI:83099"/>
        <dbReference type="ChEBI" id="CHEBI:83120"/>
        <dbReference type="EC" id="1.2.4.2"/>
    </reaction>
    <physiologicalReaction direction="left-to-right" evidence="22">
        <dbReference type="Rhea" id="RHEA:12189"/>
    </physiologicalReaction>
</comment>
<gene>
    <name evidence="24" type="primary">ogdha</name>
</gene>
<keyword evidence="7" id="KW-1017">Isopeptide bond</keyword>
<evidence type="ECO:0000256" key="9">
    <source>
        <dbReference type="ARBA" id="ARBA00022837"/>
    </source>
</evidence>
<dbReference type="GO" id="GO:0004591">
    <property type="term" value="F:oxoglutarate dehydrogenase (succinyl-transferring) activity"/>
    <property type="evidence" value="ECO:0007669"/>
    <property type="project" value="UniProtKB-EC"/>
</dbReference>
<evidence type="ECO:0000313" key="24">
    <source>
        <dbReference type="Ensembl" id="ENSOABP00000028883.2"/>
    </source>
</evidence>
<dbReference type="GO" id="GO:0006099">
    <property type="term" value="P:tricarboxylic acid cycle"/>
    <property type="evidence" value="ECO:0007669"/>
    <property type="project" value="TreeGrafter"/>
</dbReference>
<dbReference type="InterPro" id="IPR032106">
    <property type="entry name" value="2-oxogl_dehyd_N"/>
</dbReference>
<keyword evidence="13" id="KW-0560">Oxidoreductase</keyword>
<dbReference type="Gene3D" id="3.40.50.11610">
    <property type="entry name" value="Multifunctional 2-oxoglutarate metabolism enzyme, C-terminal domain"/>
    <property type="match status" value="1"/>
</dbReference>
<accession>A0A668TQH9</accession>
<comment type="similarity">
    <text evidence="5">Belongs to the alpha-ketoglutarate dehydrogenase family.</text>
</comment>
<comment type="cofactor">
    <cofactor evidence="2">
        <name>thiamine diphosphate</name>
        <dbReference type="ChEBI" id="CHEBI:58937"/>
    </cofactor>
</comment>
<dbReference type="PANTHER" id="PTHR23152:SF7">
    <property type="entry name" value="2-OXOGLUTARATE DEHYDROGENASE COMPLEX COMPONENT E1"/>
    <property type="match status" value="1"/>
</dbReference>
<dbReference type="AlphaFoldDB" id="A0A668TQH9"/>
<evidence type="ECO:0000256" key="19">
    <source>
        <dbReference type="ARBA" id="ARBA00040429"/>
    </source>
</evidence>
<evidence type="ECO:0000256" key="14">
    <source>
        <dbReference type="ARBA" id="ARBA00023052"/>
    </source>
</evidence>
<dbReference type="InterPro" id="IPR029061">
    <property type="entry name" value="THDP-binding"/>
</dbReference>
<dbReference type="InterPro" id="IPR001017">
    <property type="entry name" value="DH_E1"/>
</dbReference>
<dbReference type="SUPFAM" id="SSF52518">
    <property type="entry name" value="Thiamin diphosphate-binding fold (THDP-binding)"/>
    <property type="match status" value="2"/>
</dbReference>
<sequence>MHRLRTCAARLRPLTVSQAAQTVGQQRPITVTSTGGKRTFQPIRCYTAPVASEPFLNGTSSNYVEEMYYAWLENPKSVHKVRRSGAPAGVEWLVQRFEEFLQKKWSAEKRFGLEGCESLIPALKTIIDKSSENGVENVIMGMPHRGRLNVLANVIRKELEQIFCQFDSKLEAADEGSGDVKYHLGMYHRRINRVTDRNITLSLVANPSHLEAVDPVVQGKTKAEQFYCGDTDGKRVMSILLHGDAAFAGQGIVYETFHLSDLPSYTTHGTVHVVVNNQIGFTTDPRMARSSPYPTDVARVVNAPIFHVNADDPEAVIYVCKVAAEWRATFHKDVVVDLVCYRRMGHNEMDEPMFTQPLMYKQIKKQKPVLQKYAEKLIAEGAVSRQEYEEEIAKYDKICEEAYARSKDEKILHIKHWLDSPWPGFFTLDGQPKSMSCPSTGLTEDNLNHIGQAASSVPVEDFTIHGGLSRILKGRAEMVKNRMVDWALGEYMAFGSLLKEGIHIRLSGQDVERGTFSHRHHVLHDQNVDKRTCIPMNHLSPDQAPYTVCNSSLSEYGVLGFELGFAMASPNALILWEAQFGDFQNTAQCIIDQFICAGQAKWVRQNGIVLLLPHGLEGMGPEHSSARPERFLQMCNDDPDVLPDLAVRQLYDCNWIVVNCSTPANYFHVLRRQILLPFRKPLIIFTPKSLLRHPEARSSFDEMLPGTHFQRLIPEAGVAAERPEAVKRLIFCTGKVYYELTKERKSRGLEDTVAISRIEQLSPFPFDQVKAETERFPNADLVWCQEEHKNQGYYDYVKPRIRTTTQKAKPVWYAGRDPAAAPATGNKNTHLIELRRFLDTAFHLDAFRDHFSL</sequence>